<keyword evidence="6" id="KW-0238">DNA-binding</keyword>
<keyword evidence="5" id="KW-0680">Restriction system</keyword>
<dbReference type="REBASE" id="266782">
    <property type="entry name" value="M.Ppa1880ORF10500P"/>
</dbReference>
<evidence type="ECO:0000256" key="9">
    <source>
        <dbReference type="SAM" id="MobiDB-lite"/>
    </source>
</evidence>
<proteinExistence type="inferred from homology"/>
<evidence type="ECO:0000256" key="6">
    <source>
        <dbReference type="ARBA" id="ARBA00023125"/>
    </source>
</evidence>
<dbReference type="PRINTS" id="PR00508">
    <property type="entry name" value="S21N4MTFRASE"/>
</dbReference>
<dbReference type="GO" id="GO:0015667">
    <property type="term" value="F:site-specific DNA-methyltransferase (cytosine-N4-specific) activity"/>
    <property type="evidence" value="ECO:0007669"/>
    <property type="project" value="UniProtKB-EC"/>
</dbReference>
<dbReference type="GO" id="GO:0009307">
    <property type="term" value="P:DNA restriction-modification system"/>
    <property type="evidence" value="ECO:0007669"/>
    <property type="project" value="UniProtKB-KW"/>
</dbReference>
<dbReference type="AlphaFoldDB" id="A0AAI8KAV0"/>
<accession>A0AAI8KAV0</accession>
<feature type="domain" description="DNA methylase N-4/N-6" evidence="10">
    <location>
        <begin position="24"/>
        <end position="333"/>
    </location>
</feature>
<dbReference type="Gene3D" id="3.40.50.150">
    <property type="entry name" value="Vaccinia Virus protein VP39"/>
    <property type="match status" value="1"/>
</dbReference>
<protein>
    <recommendedName>
        <fullName evidence="8">Methyltransferase</fullName>
        <ecNumber evidence="8">2.1.1.-</ecNumber>
    </recommendedName>
</protein>
<dbReference type="Proteomes" id="UP000258127">
    <property type="component" value="Chromosome"/>
</dbReference>
<evidence type="ECO:0000256" key="7">
    <source>
        <dbReference type="ARBA" id="ARBA00049120"/>
    </source>
</evidence>
<dbReference type="EC" id="2.1.1.-" evidence="8"/>
<evidence type="ECO:0000313" key="11">
    <source>
        <dbReference type="EMBL" id="AXO88406.1"/>
    </source>
</evidence>
<keyword evidence="3" id="KW-0808">Transferase</keyword>
<dbReference type="PROSITE" id="PS00093">
    <property type="entry name" value="N4_MTASE"/>
    <property type="match status" value="1"/>
</dbReference>
<dbReference type="SUPFAM" id="SSF53335">
    <property type="entry name" value="S-adenosyl-L-methionine-dependent methyltransferases"/>
    <property type="match status" value="1"/>
</dbReference>
<dbReference type="GO" id="GO:0008170">
    <property type="term" value="F:N-methyltransferase activity"/>
    <property type="evidence" value="ECO:0007669"/>
    <property type="project" value="InterPro"/>
</dbReference>
<evidence type="ECO:0000256" key="8">
    <source>
        <dbReference type="RuleBase" id="RU362026"/>
    </source>
</evidence>
<feature type="region of interest" description="Disordered" evidence="9">
    <location>
        <begin position="208"/>
        <end position="250"/>
    </location>
</feature>
<evidence type="ECO:0000256" key="2">
    <source>
        <dbReference type="ARBA" id="ARBA00022603"/>
    </source>
</evidence>
<dbReference type="RefSeq" id="WP_116888222.1">
    <property type="nucleotide sequence ID" value="NZ_CP031641.1"/>
</dbReference>
<dbReference type="GO" id="GO:0003677">
    <property type="term" value="F:DNA binding"/>
    <property type="evidence" value="ECO:0007669"/>
    <property type="project" value="UniProtKB-KW"/>
</dbReference>
<name>A0AAI8KAV0_9PSED</name>
<comment type="similarity">
    <text evidence="1">Belongs to the N(4)/N(6)-methyltransferase family. N(4) subfamily.</text>
</comment>
<dbReference type="InterPro" id="IPR001091">
    <property type="entry name" value="RM_Methyltransferase"/>
</dbReference>
<dbReference type="InterPro" id="IPR002941">
    <property type="entry name" value="DNA_methylase_N4/N6"/>
</dbReference>
<keyword evidence="4" id="KW-0949">S-adenosyl-L-methionine</keyword>
<gene>
    <name evidence="11" type="ORF">DZC75_10500</name>
</gene>
<dbReference type="GO" id="GO:0032259">
    <property type="term" value="P:methylation"/>
    <property type="evidence" value="ECO:0007669"/>
    <property type="project" value="UniProtKB-KW"/>
</dbReference>
<sequence>MTQQHRILVGDCIDMMRTLPDQSVHTCITSPPYFGLRDYGVDGQIGLEASPREFIDNLVAVFREVRRVLRDDGTLWVNLGDSYAGSWGSQNKRETPAEISRNSIRNHPKRASGTGRLGGGYKGKDLMGLPWRLAIALQDDGWYLRQDIIWHKPNPMPESIKDRCTKAHEYLFLLSKGPRYYFDQDAIREPATASTLTRWNQDIAAQAGSDRVPGKNNGTMKAVGRSKRNSFARDTKYSGGEHGQTGQHRSGRTYINYDETRNKRSVWTVATANFKGAHFATFPPDLIRPCVLAGAPRGGLVLDPFGGAGTTALVAMQEGRQSVICELNPEYAALGRQRIDIAWIGGAAQMDLIYDY</sequence>
<organism evidence="11 12">
    <name type="scientific">Pseudomonas parafulva</name>
    <dbReference type="NCBI Taxonomy" id="157782"/>
    <lineage>
        <taxon>Bacteria</taxon>
        <taxon>Pseudomonadati</taxon>
        <taxon>Pseudomonadota</taxon>
        <taxon>Gammaproteobacteria</taxon>
        <taxon>Pseudomonadales</taxon>
        <taxon>Pseudomonadaceae</taxon>
        <taxon>Pseudomonas</taxon>
    </lineage>
</organism>
<evidence type="ECO:0000313" key="12">
    <source>
        <dbReference type="Proteomes" id="UP000258127"/>
    </source>
</evidence>
<evidence type="ECO:0000256" key="4">
    <source>
        <dbReference type="ARBA" id="ARBA00022691"/>
    </source>
</evidence>
<dbReference type="EMBL" id="CP031641">
    <property type="protein sequence ID" value="AXO88406.1"/>
    <property type="molecule type" value="Genomic_DNA"/>
</dbReference>
<feature type="region of interest" description="Disordered" evidence="9">
    <location>
        <begin position="87"/>
        <end position="117"/>
    </location>
</feature>
<comment type="catalytic activity">
    <reaction evidence="7">
        <text>a 2'-deoxycytidine in DNA + S-adenosyl-L-methionine = an N(4)-methyl-2'-deoxycytidine in DNA + S-adenosyl-L-homocysteine + H(+)</text>
        <dbReference type="Rhea" id="RHEA:16857"/>
        <dbReference type="Rhea" id="RHEA-COMP:11369"/>
        <dbReference type="Rhea" id="RHEA-COMP:13674"/>
        <dbReference type="ChEBI" id="CHEBI:15378"/>
        <dbReference type="ChEBI" id="CHEBI:57856"/>
        <dbReference type="ChEBI" id="CHEBI:59789"/>
        <dbReference type="ChEBI" id="CHEBI:85452"/>
        <dbReference type="ChEBI" id="CHEBI:137933"/>
        <dbReference type="EC" id="2.1.1.113"/>
    </reaction>
</comment>
<evidence type="ECO:0000256" key="1">
    <source>
        <dbReference type="ARBA" id="ARBA00010203"/>
    </source>
</evidence>
<keyword evidence="2" id="KW-0489">Methyltransferase</keyword>
<dbReference type="Pfam" id="PF01555">
    <property type="entry name" value="N6_N4_Mtase"/>
    <property type="match status" value="1"/>
</dbReference>
<dbReference type="InterPro" id="IPR029063">
    <property type="entry name" value="SAM-dependent_MTases_sf"/>
</dbReference>
<dbReference type="InterPro" id="IPR017985">
    <property type="entry name" value="MeTrfase_CN4_CS"/>
</dbReference>
<reference evidence="11 12" key="1">
    <citation type="submission" date="2018-08" db="EMBL/GenBank/DDBJ databases">
        <authorList>
            <person name="Lee Y."/>
            <person name="Kakembo D."/>
        </authorList>
    </citation>
    <scope>NUCLEOTIDE SEQUENCE [LARGE SCALE GENOMIC DNA]</scope>
    <source>
        <strain evidence="11 12">JBCS1880</strain>
    </source>
</reference>
<evidence type="ECO:0000259" key="10">
    <source>
        <dbReference type="Pfam" id="PF01555"/>
    </source>
</evidence>
<evidence type="ECO:0000256" key="3">
    <source>
        <dbReference type="ARBA" id="ARBA00022679"/>
    </source>
</evidence>
<keyword evidence="12" id="KW-1185">Reference proteome</keyword>
<evidence type="ECO:0000256" key="5">
    <source>
        <dbReference type="ARBA" id="ARBA00022747"/>
    </source>
</evidence>